<dbReference type="EMBL" id="DAARIH010000024">
    <property type="protein sequence ID" value="HAE2549345.1"/>
    <property type="molecule type" value="Genomic_DNA"/>
</dbReference>
<evidence type="ECO:0000259" key="6">
    <source>
        <dbReference type="Pfam" id="PF04138"/>
    </source>
</evidence>
<feature type="transmembrane region" description="Helical" evidence="5">
    <location>
        <begin position="7"/>
        <end position="33"/>
    </location>
</feature>
<evidence type="ECO:0000256" key="4">
    <source>
        <dbReference type="ARBA" id="ARBA00023136"/>
    </source>
</evidence>
<sequence>MLKLFIRYVYVGVLSDAINLVCFCALFILIIFSQEISNVIAFFVAVMFSFCFNAILMFKAKETSGREASLPLNVKKTYTHPAYEHQCQSWLQALK</sequence>
<dbReference type="GO" id="GO:0000271">
    <property type="term" value="P:polysaccharide biosynthetic process"/>
    <property type="evidence" value="ECO:0007669"/>
    <property type="project" value="InterPro"/>
</dbReference>
<evidence type="ECO:0000256" key="3">
    <source>
        <dbReference type="ARBA" id="ARBA00022989"/>
    </source>
</evidence>
<comment type="subcellular location">
    <subcellularLocation>
        <location evidence="1">Membrane</location>
        <topology evidence="1">Multi-pass membrane protein</topology>
    </subcellularLocation>
</comment>
<evidence type="ECO:0000313" key="7">
    <source>
        <dbReference type="EMBL" id="HAE2549345.1"/>
    </source>
</evidence>
<feature type="transmembrane region" description="Helical" evidence="5">
    <location>
        <begin position="39"/>
        <end position="58"/>
    </location>
</feature>
<dbReference type="AlphaFoldDB" id="A0A728EIE6"/>
<reference evidence="7" key="2">
    <citation type="submission" date="2018-07" db="EMBL/GenBank/DDBJ databases">
        <authorList>
            <consortium name="NCBI Pathogen Detection Project"/>
        </authorList>
    </citation>
    <scope>NUCLEOTIDE SEQUENCE</scope>
    <source>
        <strain evidence="7">11-7312</strain>
    </source>
</reference>
<evidence type="ECO:0000256" key="5">
    <source>
        <dbReference type="SAM" id="Phobius"/>
    </source>
</evidence>
<proteinExistence type="predicted"/>
<name>A0A728EIE6_SALET</name>
<comment type="caution">
    <text evidence="7">The sequence shown here is derived from an EMBL/GenBank/DDBJ whole genome shotgun (WGS) entry which is preliminary data.</text>
</comment>
<accession>A0A728EIE6</accession>
<dbReference type="GO" id="GO:0016020">
    <property type="term" value="C:membrane"/>
    <property type="evidence" value="ECO:0007669"/>
    <property type="project" value="UniProtKB-SubCell"/>
</dbReference>
<keyword evidence="4 5" id="KW-0472">Membrane</keyword>
<evidence type="ECO:0000256" key="1">
    <source>
        <dbReference type="ARBA" id="ARBA00004141"/>
    </source>
</evidence>
<keyword evidence="2 5" id="KW-0812">Transmembrane</keyword>
<dbReference type="InterPro" id="IPR007267">
    <property type="entry name" value="GtrA_DPMS_TM"/>
</dbReference>
<reference evidence="7" key="1">
    <citation type="journal article" date="2018" name="Genome Biol.">
        <title>SKESA: strategic k-mer extension for scrupulous assemblies.</title>
        <authorList>
            <person name="Souvorov A."/>
            <person name="Agarwala R."/>
            <person name="Lipman D.J."/>
        </authorList>
    </citation>
    <scope>NUCLEOTIDE SEQUENCE</scope>
    <source>
        <strain evidence="7">11-7312</strain>
    </source>
</reference>
<keyword evidence="3 5" id="KW-1133">Transmembrane helix</keyword>
<dbReference type="Pfam" id="PF04138">
    <property type="entry name" value="GtrA_DPMS_TM"/>
    <property type="match status" value="1"/>
</dbReference>
<gene>
    <name evidence="7" type="ORF">G3331_003187</name>
</gene>
<organism evidence="7">
    <name type="scientific">Salmonella enterica subsp. enterica serovar Javiana</name>
    <dbReference type="NCBI Taxonomy" id="363569"/>
    <lineage>
        <taxon>Bacteria</taxon>
        <taxon>Pseudomonadati</taxon>
        <taxon>Pseudomonadota</taxon>
        <taxon>Gammaproteobacteria</taxon>
        <taxon>Enterobacterales</taxon>
        <taxon>Enterobacteriaceae</taxon>
        <taxon>Salmonella</taxon>
    </lineage>
</organism>
<feature type="domain" description="GtrA/DPMS transmembrane" evidence="6">
    <location>
        <begin position="7"/>
        <end position="65"/>
    </location>
</feature>
<protein>
    <submittedName>
        <fullName evidence="7">GtrA family protein</fullName>
    </submittedName>
</protein>
<evidence type="ECO:0000256" key="2">
    <source>
        <dbReference type="ARBA" id="ARBA00022692"/>
    </source>
</evidence>